<gene>
    <name evidence="4" type="ORF">B0H67DRAFT_598738</name>
</gene>
<dbReference type="InterPro" id="IPR000254">
    <property type="entry name" value="CBD"/>
</dbReference>
<feature type="chain" id="PRO_5041456080" description="CBM1 domain-containing protein" evidence="2">
    <location>
        <begin position="18"/>
        <end position="360"/>
    </location>
</feature>
<dbReference type="Pfam" id="PF00657">
    <property type="entry name" value="Lipase_GDSL"/>
    <property type="match status" value="1"/>
</dbReference>
<dbReference type="CDD" id="cd01846">
    <property type="entry name" value="fatty_acyltransferase_like"/>
    <property type="match status" value="1"/>
</dbReference>
<dbReference type="InterPro" id="IPR001087">
    <property type="entry name" value="GDSL"/>
</dbReference>
<comment type="caution">
    <text evidence="4">The sequence shown here is derived from an EMBL/GenBank/DDBJ whole genome shotgun (WGS) entry which is preliminary data.</text>
</comment>
<dbReference type="AlphaFoldDB" id="A0AA40E3B2"/>
<dbReference type="InterPro" id="IPR036514">
    <property type="entry name" value="SGNH_hydro_sf"/>
</dbReference>
<accession>A0AA40E3B2</accession>
<feature type="domain" description="CBM1" evidence="3">
    <location>
        <begin position="16"/>
        <end position="52"/>
    </location>
</feature>
<dbReference type="PROSITE" id="PS51164">
    <property type="entry name" value="CBM1_2"/>
    <property type="match status" value="1"/>
</dbReference>
<proteinExistence type="predicted"/>
<reference evidence="4" key="1">
    <citation type="submission" date="2023-06" db="EMBL/GenBank/DDBJ databases">
        <title>Genome-scale phylogeny and comparative genomics of the fungal order Sordariales.</title>
        <authorList>
            <consortium name="Lawrence Berkeley National Laboratory"/>
            <person name="Hensen N."/>
            <person name="Bonometti L."/>
            <person name="Westerberg I."/>
            <person name="Brannstrom I.O."/>
            <person name="Guillou S."/>
            <person name="Cros-Aarteil S."/>
            <person name="Calhoun S."/>
            <person name="Haridas S."/>
            <person name="Kuo A."/>
            <person name="Mondo S."/>
            <person name="Pangilinan J."/>
            <person name="Riley R."/>
            <person name="Labutti K."/>
            <person name="Andreopoulos B."/>
            <person name="Lipzen A."/>
            <person name="Chen C."/>
            <person name="Yanf M."/>
            <person name="Daum C."/>
            <person name="Ng V."/>
            <person name="Clum A."/>
            <person name="Steindorff A."/>
            <person name="Ohm R."/>
            <person name="Martin F."/>
            <person name="Silar P."/>
            <person name="Natvig D."/>
            <person name="Lalanne C."/>
            <person name="Gautier V."/>
            <person name="Ament-Velasquez S.L."/>
            <person name="Kruys A."/>
            <person name="Hutchinson M.I."/>
            <person name="Powell A.J."/>
            <person name="Barry K."/>
            <person name="Miller A.N."/>
            <person name="Grigoriev I.V."/>
            <person name="Debuchy R."/>
            <person name="Gladieux P."/>
            <person name="Thoren M.H."/>
            <person name="Johannesson H."/>
        </authorList>
    </citation>
    <scope>NUCLEOTIDE SEQUENCE</scope>
    <source>
        <strain evidence="4">SMH4607-1</strain>
    </source>
</reference>
<dbReference type="GO" id="GO:0005975">
    <property type="term" value="P:carbohydrate metabolic process"/>
    <property type="evidence" value="ECO:0007669"/>
    <property type="project" value="InterPro"/>
</dbReference>
<evidence type="ECO:0000313" key="5">
    <source>
        <dbReference type="Proteomes" id="UP001172102"/>
    </source>
</evidence>
<name>A0AA40E3B2_9PEZI</name>
<evidence type="ECO:0000259" key="3">
    <source>
        <dbReference type="PROSITE" id="PS51164"/>
    </source>
</evidence>
<protein>
    <recommendedName>
        <fullName evidence="3">CBM1 domain-containing protein</fullName>
    </recommendedName>
</protein>
<keyword evidence="1 2" id="KW-0732">Signal</keyword>
<dbReference type="SUPFAM" id="SSF57180">
    <property type="entry name" value="Cellulose-binding domain"/>
    <property type="match status" value="1"/>
</dbReference>
<dbReference type="GO" id="GO:0005576">
    <property type="term" value="C:extracellular region"/>
    <property type="evidence" value="ECO:0007669"/>
    <property type="project" value="InterPro"/>
</dbReference>
<dbReference type="InterPro" id="IPR050592">
    <property type="entry name" value="GDSL_lipolytic_enzyme"/>
</dbReference>
<dbReference type="PANTHER" id="PTHR45642">
    <property type="entry name" value="GDSL ESTERASE/LIPASE EXL3"/>
    <property type="match status" value="1"/>
</dbReference>
<dbReference type="Gene3D" id="3.40.50.1110">
    <property type="entry name" value="SGNH hydrolase"/>
    <property type="match status" value="1"/>
</dbReference>
<dbReference type="PROSITE" id="PS00562">
    <property type="entry name" value="CBM1_1"/>
    <property type="match status" value="1"/>
</dbReference>
<dbReference type="GO" id="GO:0016788">
    <property type="term" value="F:hydrolase activity, acting on ester bonds"/>
    <property type="evidence" value="ECO:0007669"/>
    <property type="project" value="InterPro"/>
</dbReference>
<organism evidence="4 5">
    <name type="scientific">Lasiosphaeris hirsuta</name>
    <dbReference type="NCBI Taxonomy" id="260670"/>
    <lineage>
        <taxon>Eukaryota</taxon>
        <taxon>Fungi</taxon>
        <taxon>Dikarya</taxon>
        <taxon>Ascomycota</taxon>
        <taxon>Pezizomycotina</taxon>
        <taxon>Sordariomycetes</taxon>
        <taxon>Sordariomycetidae</taxon>
        <taxon>Sordariales</taxon>
        <taxon>Lasiosphaeriaceae</taxon>
        <taxon>Lasiosphaeris</taxon>
    </lineage>
</organism>
<dbReference type="SUPFAM" id="SSF52266">
    <property type="entry name" value="SGNH hydrolase"/>
    <property type="match status" value="1"/>
</dbReference>
<sequence length="360" mass="37650">MVSALTLLATVPVFVASAKLYGQCGGIGYRGPTDCPGGAVCAQYSRFTRQCISKLLSTVHSIVATPTKAVTVSSTSAAVTVSTPTSSSAKYLIAFGDSYSQTGFDIASTKPSAANPLGNPALPGWTASGGLNWVGFLASQFNATTLLTYNFAYGGATTNASLVVPWKPEVLSLIDQVAQFSGSIASHPAYAPWTASDSLFAVWIGVNDVGNSWWLDTYDELLGKIMDSYFGQLQILYNAGARNFALLTVPPIQKTPTMLEQTAESQAGEAVSIGKYNAAIAARLAAFKMANAGITATVVDTTTPFDTALANPTAYGSPNATCYNSNGVSCLWFNDYHPGVAINKLVAGAVAEAWKGSFFK</sequence>
<evidence type="ECO:0000256" key="1">
    <source>
        <dbReference type="ARBA" id="ARBA00022729"/>
    </source>
</evidence>
<evidence type="ECO:0000313" key="4">
    <source>
        <dbReference type="EMBL" id="KAK0725510.1"/>
    </source>
</evidence>
<feature type="signal peptide" evidence="2">
    <location>
        <begin position="1"/>
        <end position="17"/>
    </location>
</feature>
<dbReference type="InterPro" id="IPR035971">
    <property type="entry name" value="CBD_sf"/>
</dbReference>
<dbReference type="PANTHER" id="PTHR45642:SF139">
    <property type="entry name" value="SGNH HYDROLASE-TYPE ESTERASE DOMAIN-CONTAINING PROTEIN"/>
    <property type="match status" value="1"/>
</dbReference>
<evidence type="ECO:0000256" key="2">
    <source>
        <dbReference type="SAM" id="SignalP"/>
    </source>
</evidence>
<dbReference type="Proteomes" id="UP001172102">
    <property type="component" value="Unassembled WGS sequence"/>
</dbReference>
<dbReference type="Pfam" id="PF00734">
    <property type="entry name" value="CBM_1"/>
    <property type="match status" value="1"/>
</dbReference>
<dbReference type="SMART" id="SM00236">
    <property type="entry name" value="fCBD"/>
    <property type="match status" value="1"/>
</dbReference>
<dbReference type="GO" id="GO:0030248">
    <property type="term" value="F:cellulose binding"/>
    <property type="evidence" value="ECO:0007669"/>
    <property type="project" value="InterPro"/>
</dbReference>
<keyword evidence="5" id="KW-1185">Reference proteome</keyword>
<dbReference type="EMBL" id="JAUKUA010000002">
    <property type="protein sequence ID" value="KAK0725510.1"/>
    <property type="molecule type" value="Genomic_DNA"/>
</dbReference>